<evidence type="ECO:0000256" key="1">
    <source>
        <dbReference type="SAM" id="MobiDB-lite"/>
    </source>
</evidence>
<proteinExistence type="predicted"/>
<dbReference type="Pfam" id="PF20167">
    <property type="entry name" value="Transposase_32"/>
    <property type="match status" value="1"/>
</dbReference>
<feature type="domain" description="Putative plant transposon protein" evidence="2">
    <location>
        <begin position="6"/>
        <end position="99"/>
    </location>
</feature>
<sequence>MVKELFLEGKVAGMKRENLKLPARLLLSIVQQNVLPRRSDRSNLRKPDVPILYYLLKGKPRISYKYLVMMNIWTSRNKLDKILIPHCRLITALLKKHGVINETSAFIKLPKGHTTFTLDGFNNQNGLEYVRTERYHKLKASGRKWRALRTDARMLLPSEEDESESDDSVMGDSDGEDAEDVATGFDVGTSSGVPDVEDVNEFVEQERHEDWSSWPDFAQVLYDKLTRLGEQQKRDRDRNELWHRVHAYNEQKEINDRYLDDKRRRLNGDASIGEPPLHHSAWLDPEQDAAPEGYLDMMKGVFGDPKPPHH</sequence>
<comment type="caution">
    <text evidence="3">The sequence shown here is derived from an EMBL/GenBank/DDBJ whole genome shotgun (WGS) entry which is preliminary data.</text>
</comment>
<evidence type="ECO:0000313" key="3">
    <source>
        <dbReference type="EMBL" id="KAF5806372.1"/>
    </source>
</evidence>
<dbReference type="InterPro" id="IPR046796">
    <property type="entry name" value="Transposase_32_dom"/>
</dbReference>
<dbReference type="AlphaFoldDB" id="A0A9K3J115"/>
<accession>A0A9K3J115</accession>
<feature type="region of interest" description="Disordered" evidence="1">
    <location>
        <begin position="156"/>
        <end position="195"/>
    </location>
</feature>
<feature type="region of interest" description="Disordered" evidence="1">
    <location>
        <begin position="267"/>
        <end position="310"/>
    </location>
</feature>
<dbReference type="Gramene" id="mRNA:HanXRQr2_Chr05g0220631">
    <property type="protein sequence ID" value="CDS:HanXRQr2_Chr05g0220631.1"/>
    <property type="gene ID" value="HanXRQr2_Chr05g0220631"/>
</dbReference>
<feature type="compositionally biased region" description="Acidic residues" evidence="1">
    <location>
        <begin position="158"/>
        <end position="180"/>
    </location>
</feature>
<reference evidence="3" key="1">
    <citation type="journal article" date="2017" name="Nature">
        <title>The sunflower genome provides insights into oil metabolism, flowering and Asterid evolution.</title>
        <authorList>
            <person name="Badouin H."/>
            <person name="Gouzy J."/>
            <person name="Grassa C.J."/>
            <person name="Murat F."/>
            <person name="Staton S.E."/>
            <person name="Cottret L."/>
            <person name="Lelandais-Briere C."/>
            <person name="Owens G.L."/>
            <person name="Carrere S."/>
            <person name="Mayjonade B."/>
            <person name="Legrand L."/>
            <person name="Gill N."/>
            <person name="Kane N.C."/>
            <person name="Bowers J.E."/>
            <person name="Hubner S."/>
            <person name="Bellec A."/>
            <person name="Berard A."/>
            <person name="Berges H."/>
            <person name="Blanchet N."/>
            <person name="Boniface M.C."/>
            <person name="Brunel D."/>
            <person name="Catrice O."/>
            <person name="Chaidir N."/>
            <person name="Claudel C."/>
            <person name="Donnadieu C."/>
            <person name="Faraut T."/>
            <person name="Fievet G."/>
            <person name="Helmstetter N."/>
            <person name="King M."/>
            <person name="Knapp S.J."/>
            <person name="Lai Z."/>
            <person name="Le Paslier M.C."/>
            <person name="Lippi Y."/>
            <person name="Lorenzon L."/>
            <person name="Mandel J.R."/>
            <person name="Marage G."/>
            <person name="Marchand G."/>
            <person name="Marquand E."/>
            <person name="Bret-Mestries E."/>
            <person name="Morien E."/>
            <person name="Nambeesan S."/>
            <person name="Nguyen T."/>
            <person name="Pegot-Espagnet P."/>
            <person name="Pouilly N."/>
            <person name="Raftis F."/>
            <person name="Sallet E."/>
            <person name="Schiex T."/>
            <person name="Thomas J."/>
            <person name="Vandecasteele C."/>
            <person name="Vares D."/>
            <person name="Vear F."/>
            <person name="Vautrin S."/>
            <person name="Crespi M."/>
            <person name="Mangin B."/>
            <person name="Burke J.M."/>
            <person name="Salse J."/>
            <person name="Munos S."/>
            <person name="Vincourt P."/>
            <person name="Rieseberg L.H."/>
            <person name="Langlade N.B."/>
        </authorList>
    </citation>
    <scope>NUCLEOTIDE SEQUENCE</scope>
    <source>
        <tissue evidence="3">Leaves</tissue>
    </source>
</reference>
<gene>
    <name evidence="3" type="ORF">HanXRQr2_Chr05g0220631</name>
</gene>
<evidence type="ECO:0000313" key="4">
    <source>
        <dbReference type="Proteomes" id="UP000215914"/>
    </source>
</evidence>
<organism evidence="3 4">
    <name type="scientific">Helianthus annuus</name>
    <name type="common">Common sunflower</name>
    <dbReference type="NCBI Taxonomy" id="4232"/>
    <lineage>
        <taxon>Eukaryota</taxon>
        <taxon>Viridiplantae</taxon>
        <taxon>Streptophyta</taxon>
        <taxon>Embryophyta</taxon>
        <taxon>Tracheophyta</taxon>
        <taxon>Spermatophyta</taxon>
        <taxon>Magnoliopsida</taxon>
        <taxon>eudicotyledons</taxon>
        <taxon>Gunneridae</taxon>
        <taxon>Pentapetalae</taxon>
        <taxon>asterids</taxon>
        <taxon>campanulids</taxon>
        <taxon>Asterales</taxon>
        <taxon>Asteraceae</taxon>
        <taxon>Asteroideae</taxon>
        <taxon>Heliantheae alliance</taxon>
        <taxon>Heliantheae</taxon>
        <taxon>Helianthus</taxon>
    </lineage>
</organism>
<dbReference type="EMBL" id="MNCJ02000320">
    <property type="protein sequence ID" value="KAF5806372.1"/>
    <property type="molecule type" value="Genomic_DNA"/>
</dbReference>
<name>A0A9K3J115_HELAN</name>
<reference evidence="3" key="2">
    <citation type="submission" date="2020-06" db="EMBL/GenBank/DDBJ databases">
        <title>Helianthus annuus Genome sequencing and assembly Release 2.</title>
        <authorList>
            <person name="Gouzy J."/>
            <person name="Langlade N."/>
            <person name="Munos S."/>
        </authorList>
    </citation>
    <scope>NUCLEOTIDE SEQUENCE</scope>
    <source>
        <tissue evidence="3">Leaves</tissue>
    </source>
</reference>
<evidence type="ECO:0000259" key="2">
    <source>
        <dbReference type="Pfam" id="PF20167"/>
    </source>
</evidence>
<dbReference type="Proteomes" id="UP000215914">
    <property type="component" value="Unassembled WGS sequence"/>
</dbReference>
<protein>
    <recommendedName>
        <fullName evidence="2">Putative plant transposon protein domain-containing protein</fullName>
    </recommendedName>
</protein>
<keyword evidence="4" id="KW-1185">Reference proteome</keyword>